<evidence type="ECO:0000256" key="3">
    <source>
        <dbReference type="ARBA" id="ARBA00022692"/>
    </source>
</evidence>
<dbReference type="EMBL" id="CAMXCT020002480">
    <property type="protein sequence ID" value="CAL1151810.1"/>
    <property type="molecule type" value="Genomic_DNA"/>
</dbReference>
<organism evidence="10">
    <name type="scientific">Cladocopium goreaui</name>
    <dbReference type="NCBI Taxonomy" id="2562237"/>
    <lineage>
        <taxon>Eukaryota</taxon>
        <taxon>Sar</taxon>
        <taxon>Alveolata</taxon>
        <taxon>Dinophyceae</taxon>
        <taxon>Suessiales</taxon>
        <taxon>Symbiodiniaceae</taxon>
        <taxon>Cladocopium</taxon>
    </lineage>
</organism>
<evidence type="ECO:0000256" key="4">
    <source>
        <dbReference type="ARBA" id="ARBA00022989"/>
    </source>
</evidence>
<dbReference type="InterPro" id="IPR003280">
    <property type="entry name" value="2pore_dom_K_chnl"/>
</dbReference>
<dbReference type="OrthoDB" id="43021at2759"/>
<dbReference type="PANTHER" id="PTHR11003">
    <property type="entry name" value="POTASSIUM CHANNEL, SUBFAMILY K"/>
    <property type="match status" value="1"/>
</dbReference>
<dbReference type="PANTHER" id="PTHR11003:SF291">
    <property type="entry name" value="IP11374P"/>
    <property type="match status" value="1"/>
</dbReference>
<comment type="caution">
    <text evidence="10">The sequence shown here is derived from an EMBL/GenBank/DDBJ whole genome shotgun (WGS) entry which is preliminary data.</text>
</comment>
<dbReference type="GO" id="GO:0022841">
    <property type="term" value="F:potassium ion leak channel activity"/>
    <property type="evidence" value="ECO:0007669"/>
    <property type="project" value="TreeGrafter"/>
</dbReference>
<comment type="subcellular location">
    <subcellularLocation>
        <location evidence="1">Membrane</location>
        <topology evidence="1">Multi-pass membrane protein</topology>
    </subcellularLocation>
</comment>
<protein>
    <recommendedName>
        <fullName evidence="9">Potassium channel domain-containing protein</fullName>
    </recommendedName>
</protein>
<feature type="domain" description="Potassium channel" evidence="9">
    <location>
        <begin position="34"/>
        <end position="115"/>
    </location>
</feature>
<dbReference type="Pfam" id="PF07885">
    <property type="entry name" value="Ion_trans_2"/>
    <property type="match status" value="1"/>
</dbReference>
<dbReference type="EMBL" id="CAMXCT010002480">
    <property type="protein sequence ID" value="CAI3998435.1"/>
    <property type="molecule type" value="Genomic_DNA"/>
</dbReference>
<reference evidence="11" key="2">
    <citation type="submission" date="2024-04" db="EMBL/GenBank/DDBJ databases">
        <authorList>
            <person name="Chen Y."/>
            <person name="Shah S."/>
            <person name="Dougan E. K."/>
            <person name="Thang M."/>
            <person name="Chan C."/>
        </authorList>
    </citation>
    <scope>NUCLEOTIDE SEQUENCE [LARGE SCALE GENOMIC DNA]</scope>
</reference>
<keyword evidence="7" id="KW-0407">Ion channel</keyword>
<keyword evidence="2" id="KW-0813">Transport</keyword>
<keyword evidence="3 8" id="KW-0812">Transmembrane</keyword>
<keyword evidence="4 8" id="KW-1133">Transmembrane helix</keyword>
<evidence type="ECO:0000313" key="10">
    <source>
        <dbReference type="EMBL" id="CAI3998435.1"/>
    </source>
</evidence>
<gene>
    <name evidence="10" type="ORF">C1SCF055_LOCUS24737</name>
</gene>
<dbReference type="GO" id="GO:0015271">
    <property type="term" value="F:outward rectifier potassium channel activity"/>
    <property type="evidence" value="ECO:0007669"/>
    <property type="project" value="TreeGrafter"/>
</dbReference>
<dbReference type="Proteomes" id="UP001152797">
    <property type="component" value="Unassembled WGS sequence"/>
</dbReference>
<evidence type="ECO:0000313" key="11">
    <source>
        <dbReference type="EMBL" id="CAL1151810.1"/>
    </source>
</evidence>
<evidence type="ECO:0000256" key="8">
    <source>
        <dbReference type="SAM" id="Phobius"/>
    </source>
</evidence>
<feature type="transmembrane region" description="Helical" evidence="8">
    <location>
        <begin position="296"/>
        <end position="323"/>
    </location>
</feature>
<evidence type="ECO:0000313" key="12">
    <source>
        <dbReference type="Proteomes" id="UP001152797"/>
    </source>
</evidence>
<evidence type="ECO:0000256" key="5">
    <source>
        <dbReference type="ARBA" id="ARBA00023065"/>
    </source>
</evidence>
<feature type="transmembrane region" description="Helical" evidence="8">
    <location>
        <begin position="245"/>
        <end position="266"/>
    </location>
</feature>
<keyword evidence="6 8" id="KW-0472">Membrane</keyword>
<feature type="transmembrane region" description="Helical" evidence="8">
    <location>
        <begin position="61"/>
        <end position="83"/>
    </location>
</feature>
<name>A0A9P1G5D8_9DINO</name>
<feature type="transmembrane region" description="Helical" evidence="8">
    <location>
        <begin position="95"/>
        <end position="113"/>
    </location>
</feature>
<evidence type="ECO:0000256" key="6">
    <source>
        <dbReference type="ARBA" id="ARBA00023136"/>
    </source>
</evidence>
<dbReference type="GO" id="GO:0030322">
    <property type="term" value="P:stabilization of membrane potential"/>
    <property type="evidence" value="ECO:0007669"/>
    <property type="project" value="TreeGrafter"/>
</dbReference>
<evidence type="ECO:0000256" key="1">
    <source>
        <dbReference type="ARBA" id="ARBA00004141"/>
    </source>
</evidence>
<evidence type="ECO:0000256" key="7">
    <source>
        <dbReference type="ARBA" id="ARBA00023303"/>
    </source>
</evidence>
<dbReference type="SUPFAM" id="SSF81324">
    <property type="entry name" value="Voltage-gated potassium channels"/>
    <property type="match status" value="2"/>
</dbReference>
<reference evidence="10" key="1">
    <citation type="submission" date="2022-10" db="EMBL/GenBank/DDBJ databases">
        <authorList>
            <person name="Chen Y."/>
            <person name="Dougan E. K."/>
            <person name="Chan C."/>
            <person name="Rhodes N."/>
            <person name="Thang M."/>
        </authorList>
    </citation>
    <scope>NUCLEOTIDE SEQUENCE</scope>
</reference>
<dbReference type="AlphaFoldDB" id="A0A9P1G5D8"/>
<feature type="transmembrane region" description="Helical" evidence="8">
    <location>
        <begin position="29"/>
        <end position="49"/>
    </location>
</feature>
<dbReference type="EMBL" id="CAMXCT030002480">
    <property type="protein sequence ID" value="CAL4785747.1"/>
    <property type="molecule type" value="Genomic_DNA"/>
</dbReference>
<accession>A0A9P1G5D8</accession>
<dbReference type="GO" id="GO:0005886">
    <property type="term" value="C:plasma membrane"/>
    <property type="evidence" value="ECO:0007669"/>
    <property type="project" value="TreeGrafter"/>
</dbReference>
<proteinExistence type="predicted"/>
<evidence type="ECO:0000256" key="2">
    <source>
        <dbReference type="ARBA" id="ARBA00022448"/>
    </source>
</evidence>
<keyword evidence="12" id="KW-1185">Reference proteome</keyword>
<evidence type="ECO:0000259" key="9">
    <source>
        <dbReference type="Pfam" id="PF07885"/>
    </source>
</evidence>
<sequence>MDSDHATDTKKILQGIGTSFPRPIMIWRVLIALAVVLWVFVGTIVYFLVENCPDPSKNICGWTFGQSFYYSVQTGLSIGFGLLSETNDISRAYSVLHILMGSSVIAGCLSWFATVTLDRHVKASDNTERELARFAHACHVDGYEGFTVVQLRDLLAKYPQYAADLVYKLEKDHQKVTEFTEKYVPAKDWERKNMAIQLLHRAQSELGFMTATDRASIDDILKLHKESGSILRIAKAKVQENWSAILTWSAWVVWIGLGAAVSAATCKWSWVEGIYFAVAACSTAGLQAVCEASDDYVVLTGIYCLFGVPIFALALGRVAGILVDKHMEKQNHLKMTERITSAEMVFAEHILGHPPDAKIDSSEFLQIQLLRTGKVDRDTLEEIRSDFESLAEGKDFITRDVAMKGHEHRVHKHKTPNVETSI</sequence>
<dbReference type="InterPro" id="IPR013099">
    <property type="entry name" value="K_chnl_dom"/>
</dbReference>
<keyword evidence="5" id="KW-0406">Ion transport</keyword>
<feature type="transmembrane region" description="Helical" evidence="8">
    <location>
        <begin position="273"/>
        <end position="290"/>
    </location>
</feature>
<dbReference type="Gene3D" id="1.10.287.70">
    <property type="match status" value="2"/>
</dbReference>